<dbReference type="AlphaFoldDB" id="A0AAV4WTJ0"/>
<evidence type="ECO:0000313" key="9">
    <source>
        <dbReference type="Proteomes" id="UP001054945"/>
    </source>
</evidence>
<dbReference type="GO" id="GO:0034354">
    <property type="term" value="P:'de novo' NAD+ biosynthetic process from L-tryptophan"/>
    <property type="evidence" value="ECO:0007669"/>
    <property type="project" value="TreeGrafter"/>
</dbReference>
<dbReference type="GO" id="GO:0000334">
    <property type="term" value="F:3-hydroxyanthranilate 3,4-dioxygenase activity"/>
    <property type="evidence" value="ECO:0007669"/>
    <property type="project" value="InterPro"/>
</dbReference>
<keyword evidence="5" id="KW-0223">Dioxygenase</keyword>
<keyword evidence="3" id="KW-0662">Pyridine nucleotide biosynthesis</keyword>
<comment type="function">
    <text evidence="2">Catalyzes the oxidative ring opening of 3-hydroxyanthranilate to 2-amino-3-carboxymuconate semialdehyde, which spontaneously cyclizes to quinolinate.</text>
</comment>
<gene>
    <name evidence="8" type="primary">Haao</name>
    <name evidence="8" type="ORF">CEXT_101821</name>
</gene>
<dbReference type="EMBL" id="BPLR01016668">
    <property type="protein sequence ID" value="GIY85583.1"/>
    <property type="molecule type" value="Genomic_DNA"/>
</dbReference>
<dbReference type="Gene3D" id="2.60.120.10">
    <property type="entry name" value="Jelly Rolls"/>
    <property type="match status" value="1"/>
</dbReference>
<proteinExistence type="predicted"/>
<evidence type="ECO:0000256" key="7">
    <source>
        <dbReference type="ARBA" id="ARBA00023004"/>
    </source>
</evidence>
<dbReference type="InterPro" id="IPR011051">
    <property type="entry name" value="RmlC_Cupin_sf"/>
</dbReference>
<evidence type="ECO:0000256" key="5">
    <source>
        <dbReference type="ARBA" id="ARBA00022964"/>
    </source>
</evidence>
<keyword evidence="6" id="KW-0560">Oxidoreductase</keyword>
<dbReference type="SUPFAM" id="SSF51182">
    <property type="entry name" value="RmlC-like cupins"/>
    <property type="match status" value="2"/>
</dbReference>
<name>A0AAV4WTJ0_CAEEX</name>
<evidence type="ECO:0000256" key="4">
    <source>
        <dbReference type="ARBA" id="ARBA00022723"/>
    </source>
</evidence>
<evidence type="ECO:0000256" key="6">
    <source>
        <dbReference type="ARBA" id="ARBA00023002"/>
    </source>
</evidence>
<accession>A0AAV4WTJ0</accession>
<reference evidence="8 9" key="1">
    <citation type="submission" date="2021-06" db="EMBL/GenBank/DDBJ databases">
        <title>Caerostris extrusa draft genome.</title>
        <authorList>
            <person name="Kono N."/>
            <person name="Arakawa K."/>
        </authorList>
    </citation>
    <scope>NUCLEOTIDE SEQUENCE [LARGE SCALE GENOMIC DNA]</scope>
</reference>
<sequence>MIHAAIYLLKSITNQVYVFLLPARIPHSPQRSADTLGLVIERERSSSETDLLRYYVDGSDEILYEKWFHCENLEELGPLIKEYFNSEAHKTGRPIPGSLLKDKLIKQDFNRRLDDPFPLRNWLKVNEEILDREGKKRLFEGNYVSRIHVLGKGTHTADVDLPETFLWQIEGKSDIQVNGKDYELLQNQTLLIHAGDRYSIENGFGDRTLSVVMNPV</sequence>
<evidence type="ECO:0000256" key="1">
    <source>
        <dbReference type="ARBA" id="ARBA00001954"/>
    </source>
</evidence>
<evidence type="ECO:0000313" key="8">
    <source>
        <dbReference type="EMBL" id="GIY85583.1"/>
    </source>
</evidence>
<comment type="cofactor">
    <cofactor evidence="1">
        <name>Fe(2+)</name>
        <dbReference type="ChEBI" id="CHEBI:29033"/>
    </cofactor>
</comment>
<dbReference type="PANTHER" id="PTHR15497:SF1">
    <property type="entry name" value="3-HYDROXYANTHRANILATE 3,4-DIOXYGENASE"/>
    <property type="match status" value="1"/>
</dbReference>
<evidence type="ECO:0000256" key="3">
    <source>
        <dbReference type="ARBA" id="ARBA00022642"/>
    </source>
</evidence>
<keyword evidence="7" id="KW-0408">Iron</keyword>
<dbReference type="Pfam" id="PF06052">
    <property type="entry name" value="3-HAO"/>
    <property type="match status" value="1"/>
</dbReference>
<comment type="caution">
    <text evidence="8">The sequence shown here is derived from an EMBL/GenBank/DDBJ whole genome shotgun (WGS) entry which is preliminary data.</text>
</comment>
<protein>
    <submittedName>
        <fullName evidence="8">3-hydroxyanthranilate 3,4-dioxygenase</fullName>
    </submittedName>
</protein>
<keyword evidence="9" id="KW-1185">Reference proteome</keyword>
<organism evidence="8 9">
    <name type="scientific">Caerostris extrusa</name>
    <name type="common">Bark spider</name>
    <name type="synonym">Caerostris bankana</name>
    <dbReference type="NCBI Taxonomy" id="172846"/>
    <lineage>
        <taxon>Eukaryota</taxon>
        <taxon>Metazoa</taxon>
        <taxon>Ecdysozoa</taxon>
        <taxon>Arthropoda</taxon>
        <taxon>Chelicerata</taxon>
        <taxon>Arachnida</taxon>
        <taxon>Araneae</taxon>
        <taxon>Araneomorphae</taxon>
        <taxon>Entelegynae</taxon>
        <taxon>Araneoidea</taxon>
        <taxon>Araneidae</taxon>
        <taxon>Caerostris</taxon>
    </lineage>
</organism>
<dbReference type="GO" id="GO:0005737">
    <property type="term" value="C:cytoplasm"/>
    <property type="evidence" value="ECO:0007669"/>
    <property type="project" value="TreeGrafter"/>
</dbReference>
<keyword evidence="4" id="KW-0479">Metal-binding</keyword>
<dbReference type="GO" id="GO:0005506">
    <property type="term" value="F:iron ion binding"/>
    <property type="evidence" value="ECO:0007669"/>
    <property type="project" value="InterPro"/>
</dbReference>
<dbReference type="InterPro" id="IPR014710">
    <property type="entry name" value="RmlC-like_jellyroll"/>
</dbReference>
<dbReference type="PANTHER" id="PTHR15497">
    <property type="entry name" value="3-HYDROXYANTHRANILATE 3,4-DIOXYGENASE"/>
    <property type="match status" value="1"/>
</dbReference>
<dbReference type="InterPro" id="IPR010329">
    <property type="entry name" value="3hydroanth_dOase"/>
</dbReference>
<dbReference type="Proteomes" id="UP001054945">
    <property type="component" value="Unassembled WGS sequence"/>
</dbReference>
<evidence type="ECO:0000256" key="2">
    <source>
        <dbReference type="ARBA" id="ARBA00002752"/>
    </source>
</evidence>
<dbReference type="GO" id="GO:0046874">
    <property type="term" value="P:quinolinate metabolic process"/>
    <property type="evidence" value="ECO:0007669"/>
    <property type="project" value="TreeGrafter"/>
</dbReference>